<dbReference type="Gene3D" id="3.30.450.40">
    <property type="match status" value="1"/>
</dbReference>
<dbReference type="PANTHER" id="PTHR30136:SF24">
    <property type="entry name" value="HTH-TYPE TRANSCRIPTIONAL REPRESSOR ALLR"/>
    <property type="match status" value="1"/>
</dbReference>
<evidence type="ECO:0000256" key="2">
    <source>
        <dbReference type="ARBA" id="ARBA00023125"/>
    </source>
</evidence>
<evidence type="ECO:0000313" key="6">
    <source>
        <dbReference type="EMBL" id="MCM3713825.1"/>
    </source>
</evidence>
<keyword evidence="7" id="KW-1185">Reference proteome</keyword>
<keyword evidence="2" id="KW-0238">DNA-binding</keyword>
<dbReference type="GO" id="GO:0003700">
    <property type="term" value="F:DNA-binding transcription factor activity"/>
    <property type="evidence" value="ECO:0007669"/>
    <property type="project" value="TreeGrafter"/>
</dbReference>
<feature type="domain" description="IclR-ED" evidence="5">
    <location>
        <begin position="70"/>
        <end position="255"/>
    </location>
</feature>
<dbReference type="Pfam" id="PF01614">
    <property type="entry name" value="IclR_C"/>
    <property type="match status" value="1"/>
</dbReference>
<dbReference type="EMBL" id="JAMBOL010000003">
    <property type="protein sequence ID" value="MCM3713825.1"/>
    <property type="molecule type" value="Genomic_DNA"/>
</dbReference>
<dbReference type="InterPro" id="IPR005471">
    <property type="entry name" value="Tscrpt_reg_IclR_N"/>
</dbReference>
<dbReference type="AlphaFoldDB" id="A0A9X2IN79"/>
<dbReference type="SMART" id="SM00346">
    <property type="entry name" value="HTH_ICLR"/>
    <property type="match status" value="1"/>
</dbReference>
<name>A0A9X2IN79_9BACI</name>
<protein>
    <submittedName>
        <fullName evidence="6">IclR family transcriptional regulator</fullName>
    </submittedName>
</protein>
<dbReference type="PROSITE" id="PS51078">
    <property type="entry name" value="ICLR_ED"/>
    <property type="match status" value="1"/>
</dbReference>
<evidence type="ECO:0000256" key="3">
    <source>
        <dbReference type="ARBA" id="ARBA00023163"/>
    </source>
</evidence>
<dbReference type="InterPro" id="IPR014757">
    <property type="entry name" value="Tscrpt_reg_IclR_C"/>
</dbReference>
<dbReference type="SUPFAM" id="SSF55781">
    <property type="entry name" value="GAF domain-like"/>
    <property type="match status" value="1"/>
</dbReference>
<dbReference type="GO" id="GO:0003677">
    <property type="term" value="F:DNA binding"/>
    <property type="evidence" value="ECO:0007669"/>
    <property type="project" value="UniProtKB-KW"/>
</dbReference>
<dbReference type="InterPro" id="IPR029016">
    <property type="entry name" value="GAF-like_dom_sf"/>
</dbReference>
<dbReference type="InterPro" id="IPR036388">
    <property type="entry name" value="WH-like_DNA-bd_sf"/>
</dbReference>
<evidence type="ECO:0000256" key="1">
    <source>
        <dbReference type="ARBA" id="ARBA00023015"/>
    </source>
</evidence>
<proteinExistence type="predicted"/>
<dbReference type="RefSeq" id="WP_251222617.1">
    <property type="nucleotide sequence ID" value="NZ_JAMBOL010000003.1"/>
</dbReference>
<sequence length="257" mass="28696">MAEYSSLAAVERTFVIIKTLVGKVNGLSVSKLVEETGISKSIVSRILKTLKDNHYVEQDPDTRFYRLSYDFIGLSLKHFNALGIDGLFLPALRTISAEVKELVQLSVVSQEKVYFVQKIEGDNQLKVADMLGKEAPLHCSAAGKMWLSTLPQEEIIRLVSQHGMSRYTENTITDLNELLKELEKIKQLDYALSLEEFNHGITGVAVPVYSNAKERQLMASIVITAPTVRMSEQKIKQIVQTCNASIGPLKDQLPTIE</sequence>
<dbReference type="GO" id="GO:0045892">
    <property type="term" value="P:negative regulation of DNA-templated transcription"/>
    <property type="evidence" value="ECO:0007669"/>
    <property type="project" value="TreeGrafter"/>
</dbReference>
<accession>A0A9X2IN79</accession>
<keyword evidence="1" id="KW-0805">Transcription regulation</keyword>
<gene>
    <name evidence="6" type="ORF">M3202_06985</name>
</gene>
<dbReference type="InterPro" id="IPR050707">
    <property type="entry name" value="HTH_MetabolicPath_Reg"/>
</dbReference>
<dbReference type="PANTHER" id="PTHR30136">
    <property type="entry name" value="HELIX-TURN-HELIX TRANSCRIPTIONAL REGULATOR, ICLR FAMILY"/>
    <property type="match status" value="1"/>
</dbReference>
<evidence type="ECO:0000313" key="7">
    <source>
        <dbReference type="Proteomes" id="UP001139179"/>
    </source>
</evidence>
<dbReference type="Pfam" id="PF09339">
    <property type="entry name" value="HTH_IclR"/>
    <property type="match status" value="1"/>
</dbReference>
<feature type="domain" description="HTH iclR-type" evidence="4">
    <location>
        <begin position="7"/>
        <end position="69"/>
    </location>
</feature>
<organism evidence="6 7">
    <name type="scientific">Halalkalibacter oceani</name>
    <dbReference type="NCBI Taxonomy" id="1653776"/>
    <lineage>
        <taxon>Bacteria</taxon>
        <taxon>Bacillati</taxon>
        <taxon>Bacillota</taxon>
        <taxon>Bacilli</taxon>
        <taxon>Bacillales</taxon>
        <taxon>Bacillaceae</taxon>
        <taxon>Halalkalibacter</taxon>
    </lineage>
</organism>
<dbReference type="InterPro" id="IPR011991">
    <property type="entry name" value="ArsR-like_HTH"/>
</dbReference>
<evidence type="ECO:0000259" key="5">
    <source>
        <dbReference type="PROSITE" id="PS51078"/>
    </source>
</evidence>
<dbReference type="InterPro" id="IPR036390">
    <property type="entry name" value="WH_DNA-bd_sf"/>
</dbReference>
<evidence type="ECO:0000259" key="4">
    <source>
        <dbReference type="PROSITE" id="PS51077"/>
    </source>
</evidence>
<dbReference type="PROSITE" id="PS51077">
    <property type="entry name" value="HTH_ICLR"/>
    <property type="match status" value="1"/>
</dbReference>
<dbReference type="Gene3D" id="1.10.10.10">
    <property type="entry name" value="Winged helix-like DNA-binding domain superfamily/Winged helix DNA-binding domain"/>
    <property type="match status" value="1"/>
</dbReference>
<reference evidence="6" key="1">
    <citation type="submission" date="2022-05" db="EMBL/GenBank/DDBJ databases">
        <title>Comparative Genomics of Spacecraft Associated Microbes.</title>
        <authorList>
            <person name="Tran M.T."/>
            <person name="Wright A."/>
            <person name="Seuylemezian A."/>
            <person name="Eisen J."/>
            <person name="Coil D."/>
        </authorList>
    </citation>
    <scope>NUCLEOTIDE SEQUENCE</scope>
    <source>
        <strain evidence="6">214.1.1</strain>
    </source>
</reference>
<keyword evidence="3" id="KW-0804">Transcription</keyword>
<dbReference type="Proteomes" id="UP001139179">
    <property type="component" value="Unassembled WGS sequence"/>
</dbReference>
<dbReference type="CDD" id="cd00090">
    <property type="entry name" value="HTH_ARSR"/>
    <property type="match status" value="1"/>
</dbReference>
<comment type="caution">
    <text evidence="6">The sequence shown here is derived from an EMBL/GenBank/DDBJ whole genome shotgun (WGS) entry which is preliminary data.</text>
</comment>
<dbReference type="SUPFAM" id="SSF46785">
    <property type="entry name" value="Winged helix' DNA-binding domain"/>
    <property type="match status" value="1"/>
</dbReference>